<evidence type="ECO:0000259" key="2">
    <source>
        <dbReference type="Pfam" id="PF01648"/>
    </source>
</evidence>
<feature type="domain" description="4'-phosphopantetheinyl transferase" evidence="2">
    <location>
        <begin position="117"/>
        <end position="196"/>
    </location>
</feature>
<evidence type="ECO:0000259" key="3">
    <source>
        <dbReference type="Pfam" id="PF22624"/>
    </source>
</evidence>
<dbReference type="InterPro" id="IPR050559">
    <property type="entry name" value="P-Pant_transferase_sf"/>
</dbReference>
<dbReference type="PANTHER" id="PTHR12215">
    <property type="entry name" value="PHOSPHOPANTETHEINE TRANSFERASE"/>
    <property type="match status" value="1"/>
</dbReference>
<name>A0A3B0Z5W4_9ZZZZ</name>
<evidence type="ECO:0000256" key="1">
    <source>
        <dbReference type="ARBA" id="ARBA00022679"/>
    </source>
</evidence>
<dbReference type="Pfam" id="PF22624">
    <property type="entry name" value="AASDHPPT_N"/>
    <property type="match status" value="1"/>
</dbReference>
<dbReference type="GO" id="GO:0008897">
    <property type="term" value="F:holo-[acyl-carrier-protein] synthase activity"/>
    <property type="evidence" value="ECO:0007669"/>
    <property type="project" value="InterPro"/>
</dbReference>
<dbReference type="Pfam" id="PF01648">
    <property type="entry name" value="ACPS"/>
    <property type="match status" value="1"/>
</dbReference>
<dbReference type="SUPFAM" id="SSF56214">
    <property type="entry name" value="4'-phosphopantetheinyl transferase"/>
    <property type="match status" value="2"/>
</dbReference>
<dbReference type="GO" id="GO:0005829">
    <property type="term" value="C:cytosol"/>
    <property type="evidence" value="ECO:0007669"/>
    <property type="project" value="TreeGrafter"/>
</dbReference>
<feature type="domain" description="4'-phosphopantetheinyl transferase N-terminal" evidence="3">
    <location>
        <begin position="47"/>
        <end position="110"/>
    </location>
</feature>
<dbReference type="InterPro" id="IPR055066">
    <property type="entry name" value="AASDHPPT_N"/>
</dbReference>
<accession>A0A3B0Z5W4</accession>
<sequence length="259" mass="29338">MNADYIKIDSGVVNVFLCNYKLITDAALLRKYETILSVAEHLRWQGLECSKVKRRYLITRAMIRTILSAALGCSLSDFELVVSDKGKPQLLHSDGWQFNLSHSHDVAVLAITRHVQLGVDLEYKPRKMRALPIARSYFSEAEITLLESLPENEVNECFLSLWTLKEAYLKAVGSGLSGSLKSCRFLLNHQRATIAISVDPPLVKRFIDCWQCEYDIAYQLAITTLSDKKNPLAIQAYDFIPGQDCSERKLGKLFYGRLS</sequence>
<evidence type="ECO:0000313" key="4">
    <source>
        <dbReference type="EMBL" id="VAW83583.1"/>
    </source>
</evidence>
<dbReference type="InterPro" id="IPR037143">
    <property type="entry name" value="4-PPantetheinyl_Trfase_dom_sf"/>
</dbReference>
<dbReference type="GO" id="GO:0019878">
    <property type="term" value="P:lysine biosynthetic process via aminoadipic acid"/>
    <property type="evidence" value="ECO:0007669"/>
    <property type="project" value="TreeGrafter"/>
</dbReference>
<dbReference type="GO" id="GO:0000287">
    <property type="term" value="F:magnesium ion binding"/>
    <property type="evidence" value="ECO:0007669"/>
    <property type="project" value="InterPro"/>
</dbReference>
<keyword evidence="1 4" id="KW-0808">Transferase</keyword>
<dbReference type="PANTHER" id="PTHR12215:SF10">
    <property type="entry name" value="L-AMINOADIPATE-SEMIALDEHYDE DEHYDROGENASE-PHOSPHOPANTETHEINYL TRANSFERASE"/>
    <property type="match status" value="1"/>
</dbReference>
<proteinExistence type="predicted"/>
<gene>
    <name evidence="4" type="ORF">MNBD_GAMMA16-2108</name>
</gene>
<dbReference type="InterPro" id="IPR008278">
    <property type="entry name" value="4-PPantetheinyl_Trfase_dom"/>
</dbReference>
<dbReference type="AlphaFoldDB" id="A0A3B0Z5W4"/>
<protein>
    <submittedName>
        <fullName evidence="4">4'-phosphopantetheinyl transferase</fullName>
        <ecNumber evidence="4">2.7.8.-</ecNumber>
    </submittedName>
</protein>
<organism evidence="4">
    <name type="scientific">hydrothermal vent metagenome</name>
    <dbReference type="NCBI Taxonomy" id="652676"/>
    <lineage>
        <taxon>unclassified sequences</taxon>
        <taxon>metagenomes</taxon>
        <taxon>ecological metagenomes</taxon>
    </lineage>
</organism>
<dbReference type="Gene3D" id="3.90.470.20">
    <property type="entry name" value="4'-phosphopantetheinyl transferase domain"/>
    <property type="match status" value="2"/>
</dbReference>
<dbReference type="EMBL" id="UOFO01000010">
    <property type="protein sequence ID" value="VAW83583.1"/>
    <property type="molecule type" value="Genomic_DNA"/>
</dbReference>
<reference evidence="4" key="1">
    <citation type="submission" date="2018-06" db="EMBL/GenBank/DDBJ databases">
        <authorList>
            <person name="Zhirakovskaya E."/>
        </authorList>
    </citation>
    <scope>NUCLEOTIDE SEQUENCE</scope>
</reference>
<dbReference type="EC" id="2.7.8.-" evidence="4"/>